<feature type="domain" description="Fatty acid desaturase" evidence="1">
    <location>
        <begin position="73"/>
        <end position="237"/>
    </location>
</feature>
<dbReference type="GO" id="GO:0046513">
    <property type="term" value="P:ceramide biosynthetic process"/>
    <property type="evidence" value="ECO:0007669"/>
    <property type="project" value="TreeGrafter"/>
</dbReference>
<dbReference type="PANTHER" id="PTHR12879">
    <property type="entry name" value="SPHINGOLIPID DELTA 4 DESATURASE/C-4 HYDROXYLASE PROTEIN DES2"/>
    <property type="match status" value="1"/>
</dbReference>
<dbReference type="InterPro" id="IPR005804">
    <property type="entry name" value="FA_desaturase_dom"/>
</dbReference>
<dbReference type="EMBL" id="CAJNNW010000044">
    <property type="protein sequence ID" value="CAE8622524.1"/>
    <property type="molecule type" value="Genomic_DNA"/>
</dbReference>
<dbReference type="PANTHER" id="PTHR12879:SF8">
    <property type="entry name" value="SPHINGOLIPID DELTA(4)-DESATURASE DES1"/>
    <property type="match status" value="1"/>
</dbReference>
<gene>
    <name evidence="2" type="ORF">PGLA2088_LOCUS62</name>
</gene>
<dbReference type="GO" id="GO:0042284">
    <property type="term" value="F:sphingolipid delta-4 desaturase activity"/>
    <property type="evidence" value="ECO:0007669"/>
    <property type="project" value="TreeGrafter"/>
</dbReference>
<evidence type="ECO:0000313" key="2">
    <source>
        <dbReference type="EMBL" id="CAE8622524.1"/>
    </source>
</evidence>
<dbReference type="AlphaFoldDB" id="A0A813GC25"/>
<comment type="caution">
    <text evidence="2">The sequence shown here is derived from an EMBL/GenBank/DDBJ whole genome shotgun (WGS) entry which is preliminary data.</text>
</comment>
<proteinExistence type="predicted"/>
<organism evidence="2 3">
    <name type="scientific">Polarella glacialis</name>
    <name type="common">Dinoflagellate</name>
    <dbReference type="NCBI Taxonomy" id="89957"/>
    <lineage>
        <taxon>Eukaryota</taxon>
        <taxon>Sar</taxon>
        <taxon>Alveolata</taxon>
        <taxon>Dinophyceae</taxon>
        <taxon>Suessiales</taxon>
        <taxon>Suessiaceae</taxon>
        <taxon>Polarella</taxon>
    </lineage>
</organism>
<sequence>MGQLFDSDRNQFEDGDVLFVAHRQPVSGRPFEVRLPVPGGGADDSVAFSPSISYNVFTSLWDKGPQRGQAEDTQTNATIRGIRNGALYTFSMVFERCALAVNDKIVGLVGFNPFFWQKPPAFHEGCASYSRAATVLHLALLAFCGPGALLYLLVGEVAWQLPHHPACAMFISNHGSGKRVDGKCAPTASLYIGEPWGWYDWICMFSNYHLEHHDFPDVALLRLPELTRLAPEFYGQQATVATSAPAELAVATAATDWLASVAGAFAAPQPYACSFTEGLDDGYAGEEDSTTWAEEKRAVAVAQ</sequence>
<accession>A0A813GC25</accession>
<evidence type="ECO:0000313" key="3">
    <source>
        <dbReference type="Proteomes" id="UP000626109"/>
    </source>
</evidence>
<dbReference type="Pfam" id="PF00487">
    <property type="entry name" value="FA_desaturase"/>
    <property type="match status" value="1"/>
</dbReference>
<dbReference type="Proteomes" id="UP000626109">
    <property type="component" value="Unassembled WGS sequence"/>
</dbReference>
<dbReference type="GO" id="GO:0016020">
    <property type="term" value="C:membrane"/>
    <property type="evidence" value="ECO:0007669"/>
    <property type="project" value="GOC"/>
</dbReference>
<protein>
    <recommendedName>
        <fullName evidence="1">Fatty acid desaturase domain-containing protein</fullName>
    </recommendedName>
</protein>
<evidence type="ECO:0000259" key="1">
    <source>
        <dbReference type="Pfam" id="PF00487"/>
    </source>
</evidence>
<reference evidence="2" key="1">
    <citation type="submission" date="2021-02" db="EMBL/GenBank/DDBJ databases">
        <authorList>
            <person name="Dougan E. K."/>
            <person name="Rhodes N."/>
            <person name="Thang M."/>
            <person name="Chan C."/>
        </authorList>
    </citation>
    <scope>NUCLEOTIDE SEQUENCE</scope>
</reference>
<name>A0A813GC25_POLGL</name>